<dbReference type="InterPro" id="IPR013783">
    <property type="entry name" value="Ig-like_fold"/>
</dbReference>
<dbReference type="GO" id="GO:0009044">
    <property type="term" value="F:xylan 1,4-beta-xylosidase activity"/>
    <property type="evidence" value="ECO:0007669"/>
    <property type="project" value="InterPro"/>
</dbReference>
<dbReference type="GO" id="GO:0046556">
    <property type="term" value="F:alpha-L-arabinofuranosidase activity"/>
    <property type="evidence" value="ECO:0007669"/>
    <property type="project" value="TreeGrafter"/>
</dbReference>
<name>A0A8S0SAR2_OLEEU</name>
<evidence type="ECO:0000256" key="1">
    <source>
        <dbReference type="ARBA" id="ARBA00022801"/>
    </source>
</evidence>
<dbReference type="Proteomes" id="UP000594638">
    <property type="component" value="Unassembled WGS sequence"/>
</dbReference>
<dbReference type="Gene3D" id="2.60.40.10">
    <property type="entry name" value="Immunoglobulins"/>
    <property type="match status" value="1"/>
</dbReference>
<dbReference type="OrthoDB" id="1548694at2759"/>
<gene>
    <name evidence="2" type="ORF">OLEA9_A083732</name>
</gene>
<evidence type="ECO:0000313" key="2">
    <source>
        <dbReference type="EMBL" id="CAA2989403.1"/>
    </source>
</evidence>
<dbReference type="EMBL" id="CACTIH010004096">
    <property type="protein sequence ID" value="CAA2989403.1"/>
    <property type="molecule type" value="Genomic_DNA"/>
</dbReference>
<proteinExistence type="predicted"/>
<organism evidence="2 3">
    <name type="scientific">Olea europaea subsp. europaea</name>
    <dbReference type="NCBI Taxonomy" id="158383"/>
    <lineage>
        <taxon>Eukaryota</taxon>
        <taxon>Viridiplantae</taxon>
        <taxon>Streptophyta</taxon>
        <taxon>Embryophyta</taxon>
        <taxon>Tracheophyta</taxon>
        <taxon>Spermatophyta</taxon>
        <taxon>Magnoliopsida</taxon>
        <taxon>eudicotyledons</taxon>
        <taxon>Gunneridae</taxon>
        <taxon>Pentapetalae</taxon>
        <taxon>asterids</taxon>
        <taxon>lamiids</taxon>
        <taxon>Lamiales</taxon>
        <taxon>Oleaceae</taxon>
        <taxon>Oleeae</taxon>
        <taxon>Olea</taxon>
    </lineage>
</organism>
<dbReference type="Gramene" id="OE9A083732T1">
    <property type="protein sequence ID" value="OE9A083732C1"/>
    <property type="gene ID" value="OE9A083732"/>
</dbReference>
<dbReference type="InterPro" id="IPR036881">
    <property type="entry name" value="Glyco_hydro_3_C_sf"/>
</dbReference>
<evidence type="ECO:0000313" key="3">
    <source>
        <dbReference type="Proteomes" id="UP000594638"/>
    </source>
</evidence>
<dbReference type="SUPFAM" id="SSF52279">
    <property type="entry name" value="Beta-D-glucan exohydrolase, C-terminal domain"/>
    <property type="match status" value="1"/>
</dbReference>
<dbReference type="InterPro" id="IPR044993">
    <property type="entry name" value="BXL"/>
</dbReference>
<dbReference type="GO" id="GO:0045493">
    <property type="term" value="P:xylan catabolic process"/>
    <property type="evidence" value="ECO:0007669"/>
    <property type="project" value="InterPro"/>
</dbReference>
<dbReference type="GO" id="GO:0031222">
    <property type="term" value="P:arabinan catabolic process"/>
    <property type="evidence" value="ECO:0007669"/>
    <property type="project" value="TreeGrafter"/>
</dbReference>
<dbReference type="PANTHER" id="PTHR42721:SF45">
    <property type="entry name" value="BETA-D-XYLOSIDASE 2-RELATED"/>
    <property type="match status" value="1"/>
</dbReference>
<sequence length="148" mass="16329">MTAMDMPIADILFGTHNPGGKLPITWYPQEYLNNLPMTAMDMQSDPSRAIRLSISFYVDVRNMGSRDGTHTLLVYSSPPGGHWAPHKQTVPFVNVYVPARGQQQVSVKIHVCKYLSVVDMAGIQRIPMGEHARHAVSLEAATLGVIKS</sequence>
<dbReference type="PANTHER" id="PTHR42721">
    <property type="entry name" value="SUGAR HYDROLASE-RELATED"/>
    <property type="match status" value="1"/>
</dbReference>
<comment type="caution">
    <text evidence="2">The sequence shown here is derived from an EMBL/GenBank/DDBJ whole genome shotgun (WGS) entry which is preliminary data.</text>
</comment>
<accession>A0A8S0SAR2</accession>
<reference evidence="2 3" key="1">
    <citation type="submission" date="2019-12" db="EMBL/GenBank/DDBJ databases">
        <authorList>
            <person name="Alioto T."/>
            <person name="Alioto T."/>
            <person name="Gomez Garrido J."/>
        </authorList>
    </citation>
    <scope>NUCLEOTIDE SEQUENCE [LARGE SCALE GENOMIC DNA]</scope>
</reference>
<keyword evidence="3" id="KW-1185">Reference proteome</keyword>
<keyword evidence="1" id="KW-0378">Hydrolase</keyword>
<dbReference type="AlphaFoldDB" id="A0A8S0SAR2"/>
<protein>
    <submittedName>
        <fullName evidence="2">Probable beta-D-xylosidase 2</fullName>
    </submittedName>
</protein>